<proteinExistence type="predicted"/>
<accession>A0A2S2PWI5</accession>
<dbReference type="InterPro" id="IPR027124">
    <property type="entry name" value="Swc5/CFDP1/2"/>
</dbReference>
<evidence type="ECO:0000313" key="1">
    <source>
        <dbReference type="EMBL" id="MBY69856.1"/>
    </source>
</evidence>
<dbReference type="InterPro" id="IPR036691">
    <property type="entry name" value="Endo/exonu/phosph_ase_sf"/>
</dbReference>
<organism evidence="1">
    <name type="scientific">Sipha flava</name>
    <name type="common">yellow sugarcane aphid</name>
    <dbReference type="NCBI Taxonomy" id="143950"/>
    <lineage>
        <taxon>Eukaryota</taxon>
        <taxon>Metazoa</taxon>
        <taxon>Ecdysozoa</taxon>
        <taxon>Arthropoda</taxon>
        <taxon>Hexapoda</taxon>
        <taxon>Insecta</taxon>
        <taxon>Pterygota</taxon>
        <taxon>Neoptera</taxon>
        <taxon>Paraneoptera</taxon>
        <taxon>Hemiptera</taxon>
        <taxon>Sternorrhyncha</taxon>
        <taxon>Aphidomorpha</taxon>
        <taxon>Aphidoidea</taxon>
        <taxon>Aphididae</taxon>
        <taxon>Sipha</taxon>
    </lineage>
</organism>
<dbReference type="OrthoDB" id="6619372at2759"/>
<reference evidence="1" key="1">
    <citation type="submission" date="2018-04" db="EMBL/GenBank/DDBJ databases">
        <title>Transcriptome assembly of Sipha flava.</title>
        <authorList>
            <person name="Scully E.D."/>
            <person name="Geib S.M."/>
            <person name="Palmer N.A."/>
            <person name="Koch K."/>
            <person name="Bradshaw J."/>
            <person name="Heng-Moss T."/>
            <person name="Sarath G."/>
        </authorList>
    </citation>
    <scope>NUCLEOTIDE SEQUENCE</scope>
</reference>
<name>A0A2S2PWI5_9HEMI</name>
<dbReference type="SUPFAM" id="SSF56219">
    <property type="entry name" value="DNase I-like"/>
    <property type="match status" value="1"/>
</dbReference>
<dbReference type="PANTHER" id="PTHR23227">
    <property type="entry name" value="BUCENTAUR RELATED"/>
    <property type="match status" value="1"/>
</dbReference>
<dbReference type="AlphaFoldDB" id="A0A2S2PWI5"/>
<gene>
    <name evidence="1" type="primary">CFDP2_29</name>
    <name evidence="1" type="ORF">g.33765</name>
</gene>
<protein>
    <submittedName>
        <fullName evidence="1">Craniofacial development protein 2</fullName>
    </submittedName>
</protein>
<sequence>MVRIKTAPVNSITIQVYFPTSNSDEEEIEQIYNILEELIECIHHKNNLIIMGNFNAVVGNVADSDAVGKYGLETRNERGSRLVNFCKQNSFVITNTFFEVPLRRSYTWTAQ</sequence>
<dbReference type="PANTHER" id="PTHR23227:SF85">
    <property type="entry name" value="CRANIOFACIAL DEVELOPMENT PROTEIN 2"/>
    <property type="match status" value="1"/>
</dbReference>
<dbReference type="Gene3D" id="3.60.10.10">
    <property type="entry name" value="Endonuclease/exonuclease/phosphatase"/>
    <property type="match status" value="1"/>
</dbReference>
<dbReference type="EMBL" id="GGMS01000653">
    <property type="protein sequence ID" value="MBY69856.1"/>
    <property type="molecule type" value="Transcribed_RNA"/>
</dbReference>